<dbReference type="InterPro" id="IPR052743">
    <property type="entry name" value="Glutaminase_GtaA"/>
</dbReference>
<evidence type="ECO:0000313" key="4">
    <source>
        <dbReference type="EMBL" id="MBO8451469.1"/>
    </source>
</evidence>
<dbReference type="AlphaFoldDB" id="A0A9D9HHJ8"/>
<dbReference type="InterPro" id="IPR033433">
    <property type="entry name" value="GtaA_N"/>
</dbReference>
<accession>A0A9D9HHJ8</accession>
<dbReference type="Gene3D" id="2.60.120.260">
    <property type="entry name" value="Galactose-binding domain-like"/>
    <property type="match status" value="1"/>
</dbReference>
<protein>
    <submittedName>
        <fullName evidence="4">DUF4965 domain-containing protein</fullName>
    </submittedName>
</protein>
<dbReference type="Pfam" id="PF16335">
    <property type="entry name" value="GtaA_6_Hairpin"/>
    <property type="match status" value="1"/>
</dbReference>
<dbReference type="InterPro" id="IPR032514">
    <property type="entry name" value="GtaA_central"/>
</dbReference>
<dbReference type="SUPFAM" id="SSF49785">
    <property type="entry name" value="Galactose-binding domain-like"/>
    <property type="match status" value="1"/>
</dbReference>
<dbReference type="PROSITE" id="PS51257">
    <property type="entry name" value="PROKAR_LIPOPROTEIN"/>
    <property type="match status" value="1"/>
</dbReference>
<dbReference type="InterPro" id="IPR008928">
    <property type="entry name" value="6-hairpin_glycosidase_sf"/>
</dbReference>
<feature type="domain" description="DUF4964" evidence="1">
    <location>
        <begin position="31"/>
        <end position="97"/>
    </location>
</feature>
<sequence>MITKPILKAALPLAGALISGCGQGTVQPEINELRAPAYPLVTIDPYTSAWSMYDNLYDGSIRHWTGKDFPLIGAIEVDGQTYRFMGTEDVEMLPIVPTSQQGGWEGRYVTSRPAGSWQSPDYDDSGWTSGIGAFGTTVNEPTARTDWSELNIFVRREFDLKEDIGGRPLYLEFCNDDDAIFYINGVEMHNTGSVCHKNEIVRIPDEAAAALKPGRNVIAAECTNPVANGLLDFGILMQKDLHTALEQTAVQTSVNVQATQTYYTFDCGPVSLALTFTAPLLMDDIYLLSRPVNYISYKVESKDGKAHNVRLYFEASPRWALDQPYQASVSETFTDGDLVFFRSGSKEQDILAKKGDDLRIDWGYFYLAADKAGTQAAVGEAETLRQAFASGDSLPECSTGENSDGRMAFIQDLGTVAKKEGKLLIGYDDIYSIEYFGQRLRPYWNSDGSTDIIDIFHEADDQYAELIKKCSAFDRQLMKEATEAGGRKYAELCALAYRQIIAAHKLVKSPEGELMMLSKENNSNGSIGTVDITYPSAPFFLYYNTGLAEALMNHIYYYSESGRWTKPFPAHDVGTYPIANGQTYGGDMPVEEGGNMIIITAAAAVLSGDTAYAARHWETLTTWTDYLVEYGLDPAEQLCTDDFAGHFAHNVNLSAKAIMAIASYALMADMLGKPDVAEKYNAIAEDYASSWMEMAADGDHYRLTFDRPGTWSQKYNLVWDRLLGFGLFPKEVYDTELAYYLGRQNEYGLPLDCRETYTKSDWIMWTATMTADDQDTFDAFIDPLYRFYDETADRVPMSDWIWTDKPHHRGFKARSVVGGYWIKMLEDRLNEK</sequence>
<dbReference type="Proteomes" id="UP000823661">
    <property type="component" value="Unassembled WGS sequence"/>
</dbReference>
<organism evidence="4 5">
    <name type="scientific">Candidatus Cryptobacteroides intestinavium</name>
    <dbReference type="NCBI Taxonomy" id="2840766"/>
    <lineage>
        <taxon>Bacteria</taxon>
        <taxon>Pseudomonadati</taxon>
        <taxon>Bacteroidota</taxon>
        <taxon>Bacteroidia</taxon>
        <taxon>Bacteroidales</taxon>
        <taxon>Candidatus Cryptobacteroides</taxon>
    </lineage>
</organism>
<reference evidence="4" key="1">
    <citation type="submission" date="2020-10" db="EMBL/GenBank/DDBJ databases">
        <authorList>
            <person name="Gilroy R."/>
        </authorList>
    </citation>
    <scope>NUCLEOTIDE SEQUENCE</scope>
    <source>
        <strain evidence="4">B1-20833</strain>
    </source>
</reference>
<dbReference type="Gene3D" id="1.50.10.10">
    <property type="match status" value="1"/>
</dbReference>
<dbReference type="EMBL" id="JADIMI010000011">
    <property type="protein sequence ID" value="MBO8451469.1"/>
    <property type="molecule type" value="Genomic_DNA"/>
</dbReference>
<dbReference type="GO" id="GO:0005975">
    <property type="term" value="P:carbohydrate metabolic process"/>
    <property type="evidence" value="ECO:0007669"/>
    <property type="project" value="InterPro"/>
</dbReference>
<comment type="caution">
    <text evidence="4">The sequence shown here is derived from an EMBL/GenBank/DDBJ whole genome shotgun (WGS) entry which is preliminary data.</text>
</comment>
<dbReference type="SUPFAM" id="SSF48208">
    <property type="entry name" value="Six-hairpin glycosidases"/>
    <property type="match status" value="1"/>
</dbReference>
<reference evidence="4" key="2">
    <citation type="journal article" date="2021" name="PeerJ">
        <title>Extensive microbial diversity within the chicken gut microbiome revealed by metagenomics and culture.</title>
        <authorList>
            <person name="Gilroy R."/>
            <person name="Ravi A."/>
            <person name="Getino M."/>
            <person name="Pursley I."/>
            <person name="Horton D.L."/>
            <person name="Alikhan N.F."/>
            <person name="Baker D."/>
            <person name="Gharbi K."/>
            <person name="Hall N."/>
            <person name="Watson M."/>
            <person name="Adriaenssens E.M."/>
            <person name="Foster-Nyarko E."/>
            <person name="Jarju S."/>
            <person name="Secka A."/>
            <person name="Antonio M."/>
            <person name="Oren A."/>
            <person name="Chaudhuri R.R."/>
            <person name="La Ragione R."/>
            <person name="Hildebrand F."/>
            <person name="Pallen M.J."/>
        </authorList>
    </citation>
    <scope>NUCLEOTIDE SEQUENCE</scope>
    <source>
        <strain evidence="4">B1-20833</strain>
    </source>
</reference>
<dbReference type="Pfam" id="PF17168">
    <property type="entry name" value="DUF5127"/>
    <property type="match status" value="1"/>
</dbReference>
<dbReference type="PANTHER" id="PTHR31987">
    <property type="entry name" value="GLUTAMINASE A-RELATED"/>
    <property type="match status" value="1"/>
</dbReference>
<dbReference type="Pfam" id="PF16334">
    <property type="entry name" value="DUF4964"/>
    <property type="match status" value="1"/>
</dbReference>
<feature type="domain" description="Glutaminase A N-terminal" evidence="3">
    <location>
        <begin position="259"/>
        <end position="479"/>
    </location>
</feature>
<dbReference type="InterPro" id="IPR012341">
    <property type="entry name" value="6hp_glycosidase-like_sf"/>
</dbReference>
<dbReference type="InterPro" id="IPR032515">
    <property type="entry name" value="DUF4964"/>
</dbReference>
<evidence type="ECO:0000259" key="2">
    <source>
        <dbReference type="Pfam" id="PF16335"/>
    </source>
</evidence>
<evidence type="ECO:0000313" key="5">
    <source>
        <dbReference type="Proteomes" id="UP000823661"/>
    </source>
</evidence>
<dbReference type="InterPro" id="IPR008979">
    <property type="entry name" value="Galactose-bd-like_sf"/>
</dbReference>
<evidence type="ECO:0000259" key="3">
    <source>
        <dbReference type="Pfam" id="PF17168"/>
    </source>
</evidence>
<proteinExistence type="predicted"/>
<gene>
    <name evidence="4" type="ORF">IAC06_01105</name>
</gene>
<evidence type="ECO:0000259" key="1">
    <source>
        <dbReference type="Pfam" id="PF16334"/>
    </source>
</evidence>
<feature type="domain" description="Glutaminase A central" evidence="2">
    <location>
        <begin position="486"/>
        <end position="823"/>
    </location>
</feature>
<name>A0A9D9HHJ8_9BACT</name>
<dbReference type="PANTHER" id="PTHR31987:SF1">
    <property type="entry name" value="GLUTAMINASE A"/>
    <property type="match status" value="1"/>
</dbReference>